<dbReference type="GO" id="GO:0008684">
    <property type="term" value="F:2-oxopent-4-enoate hydratase activity"/>
    <property type="evidence" value="ECO:0007669"/>
    <property type="project" value="UniProtKB-EC"/>
</dbReference>
<keyword evidence="1 3" id="KW-0456">Lyase</keyword>
<evidence type="ECO:0000313" key="4">
    <source>
        <dbReference type="Proteomes" id="UP000196240"/>
    </source>
</evidence>
<reference evidence="3 4" key="1">
    <citation type="submission" date="2017-02" db="EMBL/GenBank/DDBJ databases">
        <authorList>
            <person name="Peterson S.W."/>
        </authorList>
    </citation>
    <scope>NUCLEOTIDE SEQUENCE [LARGE SCALE GENOMIC DNA]</scope>
    <source>
        <strain evidence="3">C6</strain>
    </source>
</reference>
<protein>
    <submittedName>
        <fullName evidence="3">2-keto-4-pentenoate hydratase</fullName>
        <ecNumber evidence="3">4.2.1.80</ecNumber>
    </submittedName>
</protein>
<dbReference type="InterPro" id="IPR011234">
    <property type="entry name" value="Fumarylacetoacetase-like_C"/>
</dbReference>
<dbReference type="EC" id="4.2.1.80" evidence="3"/>
<dbReference type="PANTHER" id="PTHR30143:SF0">
    <property type="entry name" value="2-KETO-4-PENTENOATE HYDRATASE"/>
    <property type="match status" value="1"/>
</dbReference>
<dbReference type="PANTHER" id="PTHR30143">
    <property type="entry name" value="ACID HYDRATASE"/>
    <property type="match status" value="1"/>
</dbReference>
<dbReference type="Pfam" id="PF01557">
    <property type="entry name" value="FAA_hydrolase"/>
    <property type="match status" value="1"/>
</dbReference>
<dbReference type="SUPFAM" id="SSF56529">
    <property type="entry name" value="FAH"/>
    <property type="match status" value="1"/>
</dbReference>
<evidence type="ECO:0000256" key="1">
    <source>
        <dbReference type="ARBA" id="ARBA00023239"/>
    </source>
</evidence>
<evidence type="ECO:0000313" key="3">
    <source>
        <dbReference type="EMBL" id="SJX22980.1"/>
    </source>
</evidence>
<organism evidence="3 4">
    <name type="scientific">Acinetobacter johnsonii</name>
    <dbReference type="NCBI Taxonomy" id="40214"/>
    <lineage>
        <taxon>Bacteria</taxon>
        <taxon>Pseudomonadati</taxon>
        <taxon>Pseudomonadota</taxon>
        <taxon>Gammaproteobacteria</taxon>
        <taxon>Moraxellales</taxon>
        <taxon>Moraxellaceae</taxon>
        <taxon>Acinetobacter</taxon>
    </lineage>
</organism>
<evidence type="ECO:0000259" key="2">
    <source>
        <dbReference type="Pfam" id="PF01557"/>
    </source>
</evidence>
<gene>
    <name evidence="3" type="primary">amnF</name>
    <name evidence="3" type="ORF">ACNJC6_02633</name>
</gene>
<dbReference type="InterPro" id="IPR036663">
    <property type="entry name" value="Fumarylacetoacetase_C_sf"/>
</dbReference>
<dbReference type="Proteomes" id="UP000196240">
    <property type="component" value="Unassembled WGS sequence"/>
</dbReference>
<dbReference type="GO" id="GO:0005737">
    <property type="term" value="C:cytoplasm"/>
    <property type="evidence" value="ECO:0007669"/>
    <property type="project" value="TreeGrafter"/>
</dbReference>
<feature type="domain" description="Fumarylacetoacetase-like C-terminal" evidence="2">
    <location>
        <begin position="75"/>
        <end position="259"/>
    </location>
</feature>
<sequence>MNEPDNVHKVADFLHEAALSGTAIAPVRNLIGEMDLEAAYVVQEVNTQRALNAGRRLVGRKIGLTSVAVQKQLGVEQPDYGMLFADMARTEGEEISLNDVLQPKVEAEIAFVLGRDLDDDYLTVADLFRAIEFAVPAIEIVGSRIANWDIRITDTIADNASSGLYVLGSMPKRLCDFDSRHAGMVMERQGLLVSSGVGAACLGSPLNAVLWLAKVMAKLGRPLRAGDTVLSGALGPMVPVAAGDIFNVRIEGLGSVTANFAKG</sequence>
<accession>A0A1R7QFC8</accession>
<dbReference type="InterPro" id="IPR050772">
    <property type="entry name" value="Hydratase-Decarb/MhpD_sf"/>
</dbReference>
<dbReference type="AlphaFoldDB" id="A0A1R7QFC8"/>
<proteinExistence type="predicted"/>
<dbReference type="RefSeq" id="WP_087013805.1">
    <property type="nucleotide sequence ID" value="NZ_FUUY01000009.1"/>
</dbReference>
<dbReference type="Gene3D" id="3.90.850.10">
    <property type="entry name" value="Fumarylacetoacetase-like, C-terminal domain"/>
    <property type="match status" value="1"/>
</dbReference>
<dbReference type="EMBL" id="FUUY01000009">
    <property type="protein sequence ID" value="SJX22980.1"/>
    <property type="molecule type" value="Genomic_DNA"/>
</dbReference>
<name>A0A1R7QFC8_ACIJO</name>